<reference evidence="2" key="1">
    <citation type="submission" date="2023-10" db="EMBL/GenBank/DDBJ databases">
        <title>Genome assembly of Pristionchus species.</title>
        <authorList>
            <person name="Yoshida K."/>
            <person name="Sommer R.J."/>
        </authorList>
    </citation>
    <scope>NUCLEOTIDE SEQUENCE</scope>
    <source>
        <strain evidence="2">RS0144</strain>
    </source>
</reference>
<accession>A0AAV5TE06</accession>
<feature type="coiled-coil region" evidence="1">
    <location>
        <begin position="90"/>
        <end position="142"/>
    </location>
</feature>
<proteinExistence type="predicted"/>
<feature type="non-terminal residue" evidence="2">
    <location>
        <position position="1"/>
    </location>
</feature>
<dbReference type="Proteomes" id="UP001432027">
    <property type="component" value="Unassembled WGS sequence"/>
</dbReference>
<protein>
    <submittedName>
        <fullName evidence="2">Uncharacterized protein</fullName>
    </submittedName>
</protein>
<name>A0AAV5TE06_9BILA</name>
<evidence type="ECO:0000313" key="2">
    <source>
        <dbReference type="EMBL" id="GMS91059.1"/>
    </source>
</evidence>
<dbReference type="AlphaFoldDB" id="A0AAV5TE06"/>
<dbReference type="EMBL" id="BTSX01000003">
    <property type="protein sequence ID" value="GMS91059.1"/>
    <property type="molecule type" value="Genomic_DNA"/>
</dbReference>
<gene>
    <name evidence="2" type="ORF">PENTCL1PPCAC_13234</name>
</gene>
<feature type="coiled-coil region" evidence="1">
    <location>
        <begin position="18"/>
        <end position="59"/>
    </location>
</feature>
<evidence type="ECO:0000313" key="3">
    <source>
        <dbReference type="Proteomes" id="UP001432027"/>
    </source>
</evidence>
<evidence type="ECO:0000256" key="1">
    <source>
        <dbReference type="SAM" id="Coils"/>
    </source>
</evidence>
<sequence length="142" mass="16236">SEAEQSLQQLQHCSAAAAEVVQQRAEHAERHAKKCQEELASLRKERAALLARTEFLTRESNDLRTKLLNVGIVGGSGSITGPEDQTRRLLRDQADLIRTLKEECRMLAERLEEQAGRHKSSTRELRRTNRELELRIEKLLNI</sequence>
<keyword evidence="3" id="KW-1185">Reference proteome</keyword>
<comment type="caution">
    <text evidence="2">The sequence shown here is derived from an EMBL/GenBank/DDBJ whole genome shotgun (WGS) entry which is preliminary data.</text>
</comment>
<keyword evidence="1" id="KW-0175">Coiled coil</keyword>
<organism evidence="2 3">
    <name type="scientific">Pristionchus entomophagus</name>
    <dbReference type="NCBI Taxonomy" id="358040"/>
    <lineage>
        <taxon>Eukaryota</taxon>
        <taxon>Metazoa</taxon>
        <taxon>Ecdysozoa</taxon>
        <taxon>Nematoda</taxon>
        <taxon>Chromadorea</taxon>
        <taxon>Rhabditida</taxon>
        <taxon>Rhabditina</taxon>
        <taxon>Diplogasteromorpha</taxon>
        <taxon>Diplogasteroidea</taxon>
        <taxon>Neodiplogasteridae</taxon>
        <taxon>Pristionchus</taxon>
    </lineage>
</organism>